<accession>A0A2G9Q5K7</accession>
<keyword evidence="1" id="KW-0732">Signal</keyword>
<dbReference type="EMBL" id="KZ061499">
    <property type="protein sequence ID" value="PIO10889.1"/>
    <property type="molecule type" value="Genomic_DNA"/>
</dbReference>
<evidence type="ECO:0000313" key="3">
    <source>
        <dbReference type="Proteomes" id="UP000228934"/>
    </source>
</evidence>
<evidence type="ECO:0000313" key="2">
    <source>
        <dbReference type="EMBL" id="PIO10889.1"/>
    </source>
</evidence>
<protein>
    <submittedName>
        <fullName evidence="2">Uncharacterized protein</fullName>
    </submittedName>
</protein>
<reference evidence="3" key="1">
    <citation type="journal article" date="2017" name="Nat. Commun.">
        <title>The North American bullfrog draft genome provides insight into hormonal regulation of long noncoding RNA.</title>
        <authorList>
            <person name="Hammond S.A."/>
            <person name="Warren R.L."/>
            <person name="Vandervalk B.P."/>
            <person name="Kucuk E."/>
            <person name="Khan H."/>
            <person name="Gibb E.A."/>
            <person name="Pandoh P."/>
            <person name="Kirk H."/>
            <person name="Zhao Y."/>
            <person name="Jones M."/>
            <person name="Mungall A.J."/>
            <person name="Coope R."/>
            <person name="Pleasance S."/>
            <person name="Moore R.A."/>
            <person name="Holt R.A."/>
            <person name="Round J.M."/>
            <person name="Ohora S."/>
            <person name="Walle B.V."/>
            <person name="Veldhoen N."/>
            <person name="Helbing C.C."/>
            <person name="Birol I."/>
        </authorList>
    </citation>
    <scope>NUCLEOTIDE SEQUENCE [LARGE SCALE GENOMIC DNA]</scope>
</reference>
<feature type="signal peptide" evidence="1">
    <location>
        <begin position="1"/>
        <end position="22"/>
    </location>
</feature>
<gene>
    <name evidence="2" type="ORF">AB205_0095340</name>
</gene>
<dbReference type="Proteomes" id="UP000228934">
    <property type="component" value="Unassembled WGS sequence"/>
</dbReference>
<feature type="chain" id="PRO_5013567350" evidence="1">
    <location>
        <begin position="23"/>
        <end position="49"/>
    </location>
</feature>
<evidence type="ECO:0000256" key="1">
    <source>
        <dbReference type="SAM" id="SignalP"/>
    </source>
</evidence>
<organism evidence="2 3">
    <name type="scientific">Aquarana catesbeiana</name>
    <name type="common">American bullfrog</name>
    <name type="synonym">Rana catesbeiana</name>
    <dbReference type="NCBI Taxonomy" id="8400"/>
    <lineage>
        <taxon>Eukaryota</taxon>
        <taxon>Metazoa</taxon>
        <taxon>Chordata</taxon>
        <taxon>Craniata</taxon>
        <taxon>Vertebrata</taxon>
        <taxon>Euteleostomi</taxon>
        <taxon>Amphibia</taxon>
        <taxon>Batrachia</taxon>
        <taxon>Anura</taxon>
        <taxon>Neobatrachia</taxon>
        <taxon>Ranoidea</taxon>
        <taxon>Ranidae</taxon>
        <taxon>Aquarana</taxon>
    </lineage>
</organism>
<keyword evidence="3" id="KW-1185">Reference proteome</keyword>
<dbReference type="AlphaFoldDB" id="A0A2G9Q5K7"/>
<sequence>MILFVKLPVCFFVLLCTDLFLSLDQSALTSSFAADPASTANLVSSSAMA</sequence>
<name>A0A2G9Q5K7_AQUCT</name>
<proteinExistence type="predicted"/>